<dbReference type="RefSeq" id="WP_036654692.1">
    <property type="nucleotide sequence ID" value="NZ_JQCR01000003.1"/>
</dbReference>
<keyword evidence="2" id="KW-1185">Reference proteome</keyword>
<dbReference type="AlphaFoldDB" id="A0A098M3N3"/>
<reference evidence="1 2" key="2">
    <citation type="submission" date="2014-10" db="EMBL/GenBank/DDBJ databases">
        <title>Comparative genomics of the Paenibacillus odorifer group.</title>
        <authorList>
            <person name="Tsai Y.-C."/>
            <person name="Martin N."/>
            <person name="Korlach J."/>
            <person name="Wiedmann M."/>
        </authorList>
    </citation>
    <scope>NUCLEOTIDE SEQUENCE [LARGE SCALE GENOMIC DNA]</scope>
    <source>
        <strain evidence="1 2">DSM 18334</strain>
    </source>
</reference>
<reference evidence="1 2" key="1">
    <citation type="submission" date="2014-08" db="EMBL/GenBank/DDBJ databases">
        <authorList>
            <person name="den Bakker H.C."/>
        </authorList>
    </citation>
    <scope>NUCLEOTIDE SEQUENCE [LARGE SCALE GENOMIC DNA]</scope>
    <source>
        <strain evidence="1 2">DSM 18334</strain>
    </source>
</reference>
<gene>
    <name evidence="1" type="ORF">PWYN_18130</name>
</gene>
<name>A0A098M3N3_9BACL</name>
<accession>A0A098M3N3</accession>
<dbReference type="EMBL" id="JQCR01000003">
    <property type="protein sequence ID" value="KGE16631.1"/>
    <property type="molecule type" value="Genomic_DNA"/>
</dbReference>
<evidence type="ECO:0000313" key="1">
    <source>
        <dbReference type="EMBL" id="KGE16631.1"/>
    </source>
</evidence>
<dbReference type="OrthoDB" id="2667047at2"/>
<evidence type="ECO:0000313" key="2">
    <source>
        <dbReference type="Proteomes" id="UP000029734"/>
    </source>
</evidence>
<organism evidence="1 2">
    <name type="scientific">Paenibacillus wynnii</name>
    <dbReference type="NCBI Taxonomy" id="268407"/>
    <lineage>
        <taxon>Bacteria</taxon>
        <taxon>Bacillati</taxon>
        <taxon>Bacillota</taxon>
        <taxon>Bacilli</taxon>
        <taxon>Bacillales</taxon>
        <taxon>Paenibacillaceae</taxon>
        <taxon>Paenibacillus</taxon>
    </lineage>
</organism>
<proteinExistence type="predicted"/>
<protein>
    <submittedName>
        <fullName evidence="1">Uncharacterized protein</fullName>
    </submittedName>
</protein>
<comment type="caution">
    <text evidence="1">The sequence shown here is derived from an EMBL/GenBank/DDBJ whole genome shotgun (WGS) entry which is preliminary data.</text>
</comment>
<dbReference type="Proteomes" id="UP000029734">
    <property type="component" value="Unassembled WGS sequence"/>
</dbReference>
<dbReference type="STRING" id="268407.PWYN_18130"/>
<sequence>MNILNRLLWILDDDTYDQLLAITQAHLRLVMEAIEPSCDADKKKVIEGDILALTTLRESIIHQFQEIYNITNGGFTNGND</sequence>